<dbReference type="Pfam" id="PF05328">
    <property type="entry name" value="CybS"/>
    <property type="match status" value="1"/>
</dbReference>
<keyword evidence="11" id="KW-0408">Iron</keyword>
<keyword evidence="8 12" id="KW-0496">Mitochondrion</keyword>
<evidence type="ECO:0000313" key="13">
    <source>
        <dbReference type="EMBL" id="JAR99729.1"/>
    </source>
</evidence>
<dbReference type="InterPro" id="IPR034804">
    <property type="entry name" value="SQR/QFR_C/D"/>
</dbReference>
<dbReference type="GO" id="GO:0020037">
    <property type="term" value="F:heme binding"/>
    <property type="evidence" value="ECO:0007669"/>
    <property type="project" value="TreeGrafter"/>
</dbReference>
<accession>A0A170YAQ0</accession>
<evidence type="ECO:0000256" key="6">
    <source>
        <dbReference type="ARBA" id="ARBA00022946"/>
    </source>
</evidence>
<dbReference type="InterPro" id="IPR007992">
    <property type="entry name" value="CybS"/>
</dbReference>
<feature type="binding site" evidence="10">
    <location>
        <position position="134"/>
    </location>
    <ligand>
        <name>a ubiquinone</name>
        <dbReference type="ChEBI" id="CHEBI:16389"/>
        <note>ligand shared with IP/SDHB</note>
    </ligand>
</feature>
<reference evidence="13" key="1">
    <citation type="submission" date="2016-04" db="EMBL/GenBank/DDBJ databases">
        <authorList>
            <person name="Calderon-Fernandez G.M.Sr."/>
        </authorList>
    </citation>
    <scope>NUCLEOTIDE SEQUENCE</scope>
    <source>
        <strain evidence="13">Int1</strain>
        <tissue evidence="13">Integument</tissue>
    </source>
</reference>
<keyword evidence="9 12" id="KW-0472">Membrane</keyword>
<dbReference type="PANTHER" id="PTHR13337">
    <property type="entry name" value="SUCCINATE DEHYDROGENASE"/>
    <property type="match status" value="1"/>
</dbReference>
<evidence type="ECO:0000256" key="10">
    <source>
        <dbReference type="PIRSR" id="PIRSR607992-1"/>
    </source>
</evidence>
<evidence type="ECO:0000256" key="3">
    <source>
        <dbReference type="ARBA" id="ARBA00022448"/>
    </source>
</evidence>
<comment type="caution">
    <text evidence="12">Lacks conserved residue(s) required for the propagation of feature annotation.</text>
</comment>
<dbReference type="EMBL" id="GEMB01003486">
    <property type="protein sequence ID" value="JAR99729.1"/>
    <property type="molecule type" value="Transcribed_RNA"/>
</dbReference>
<protein>
    <recommendedName>
        <fullName evidence="12">Succinate dehydrogenase [ubiquinone] cytochrome b small subunit</fullName>
    </recommendedName>
</protein>
<evidence type="ECO:0000256" key="9">
    <source>
        <dbReference type="ARBA" id="ARBA00023136"/>
    </source>
</evidence>
<keyword evidence="11 12" id="KW-0479">Metal-binding</keyword>
<keyword evidence="12" id="KW-0349">Heme</keyword>
<feature type="binding site" description="axial binding residue" evidence="11">
    <location>
        <position position="122"/>
    </location>
    <ligand>
        <name>heme b</name>
        <dbReference type="ChEBI" id="CHEBI:60344"/>
        <note>ligand shared with SDHC</note>
    </ligand>
    <ligandPart>
        <name>Fe</name>
        <dbReference type="ChEBI" id="CHEBI:18248"/>
    </ligandPart>
</feature>
<dbReference type="GO" id="GO:0048039">
    <property type="term" value="F:ubiquinone binding"/>
    <property type="evidence" value="ECO:0007669"/>
    <property type="project" value="TreeGrafter"/>
</dbReference>
<dbReference type="Gene3D" id="1.20.1300.10">
    <property type="entry name" value="Fumarate reductase/succinate dehydrogenase, transmembrane subunit"/>
    <property type="match status" value="1"/>
</dbReference>
<feature type="transmembrane region" description="Helical" evidence="12">
    <location>
        <begin position="147"/>
        <end position="168"/>
    </location>
</feature>
<dbReference type="GO" id="GO:0006121">
    <property type="term" value="P:mitochondrial electron transport, succinate to ubiquinone"/>
    <property type="evidence" value="ECO:0007669"/>
    <property type="project" value="TreeGrafter"/>
</dbReference>
<evidence type="ECO:0000256" key="8">
    <source>
        <dbReference type="ARBA" id="ARBA00023128"/>
    </source>
</evidence>
<evidence type="ECO:0000256" key="11">
    <source>
        <dbReference type="PIRSR" id="PIRSR607992-2"/>
    </source>
</evidence>
<evidence type="ECO:0000256" key="5">
    <source>
        <dbReference type="ARBA" id="ARBA00022792"/>
    </source>
</evidence>
<keyword evidence="5 12" id="KW-0999">Mitochondrion inner membrane</keyword>
<evidence type="ECO:0000256" key="2">
    <source>
        <dbReference type="ARBA" id="ARBA00007294"/>
    </source>
</evidence>
<dbReference type="GO" id="GO:0006099">
    <property type="term" value="P:tricarboxylic acid cycle"/>
    <property type="evidence" value="ECO:0007669"/>
    <property type="project" value="UniProtKB-KW"/>
</dbReference>
<comment type="function">
    <text evidence="12">Membrane-anchoring subunit of succinate dehydrogenase (SDH) that is involved in complex II of the mitochondrial electron transport chain and is responsible for transferring electrons from succinate to ubiquinone (coenzyme Q).</text>
</comment>
<reference evidence="13" key="2">
    <citation type="journal article" date="2017" name="J. Med. Entomol.">
        <title>Transcriptome Analysis of the Triatoma infestans (Hemiptera: Reduviidae) Integument.</title>
        <authorList>
            <person name="Calderon-Fernandez G.M."/>
            <person name="Moriconi D.E."/>
            <person name="Dulbecco A.B."/>
            <person name="Juarez M.P."/>
        </authorList>
    </citation>
    <scope>NUCLEOTIDE SEQUENCE</scope>
    <source>
        <strain evidence="13">Int1</strain>
        <tissue evidence="13">Integument</tissue>
    </source>
</reference>
<comment type="similarity">
    <text evidence="2 12">Belongs to the CybS family.</text>
</comment>
<dbReference type="GO" id="GO:0046872">
    <property type="term" value="F:metal ion binding"/>
    <property type="evidence" value="ECO:0007669"/>
    <property type="project" value="UniProtKB-KW"/>
</dbReference>
<dbReference type="PANTHER" id="PTHR13337:SF2">
    <property type="entry name" value="SUCCINATE DEHYDROGENASE [UBIQUINONE] CYTOCHROME B SMALL SUBUNIT, MITOCHONDRIAL"/>
    <property type="match status" value="1"/>
</dbReference>
<keyword evidence="12" id="KW-0249">Electron transport</keyword>
<evidence type="ECO:0000256" key="4">
    <source>
        <dbReference type="ARBA" id="ARBA00022692"/>
    </source>
</evidence>
<keyword evidence="7 12" id="KW-1133">Transmembrane helix</keyword>
<keyword evidence="6 12" id="KW-0809">Transit peptide</keyword>
<comment type="subcellular location">
    <subcellularLocation>
        <location evidence="1 12">Mitochondrion inner membrane</location>
        <topology evidence="1 12">Multi-pass membrane protein</topology>
    </subcellularLocation>
</comment>
<keyword evidence="12" id="KW-0816">Tricarboxylic acid cycle</keyword>
<evidence type="ECO:0000256" key="12">
    <source>
        <dbReference type="RuleBase" id="RU364031"/>
    </source>
</evidence>
<name>A0A170YAQ0_TRIIF</name>
<dbReference type="AlphaFoldDB" id="A0A170YAQ0"/>
<organism evidence="13">
    <name type="scientific">Triatoma infestans</name>
    <name type="common">Assassin bug</name>
    <dbReference type="NCBI Taxonomy" id="30076"/>
    <lineage>
        <taxon>Eukaryota</taxon>
        <taxon>Metazoa</taxon>
        <taxon>Ecdysozoa</taxon>
        <taxon>Arthropoda</taxon>
        <taxon>Hexapoda</taxon>
        <taxon>Insecta</taxon>
        <taxon>Pterygota</taxon>
        <taxon>Neoptera</taxon>
        <taxon>Paraneoptera</taxon>
        <taxon>Hemiptera</taxon>
        <taxon>Heteroptera</taxon>
        <taxon>Panheteroptera</taxon>
        <taxon>Cimicomorpha</taxon>
        <taxon>Reduviidae</taxon>
        <taxon>Triatominae</taxon>
        <taxon>Triatoma</taxon>
    </lineage>
</organism>
<sequence>MALSVFLRSTLNSCKLRPTLGVATNFSKISTASFHRFDFLQRGNEKCAPLKRFEVVPQLNLIVRQFADKPETKKASAGHHDHSKIWTYEKILSAGLVMIYPLGIMYPNVLFDIIMAVTSVMHIHWGFEAIVVDYVRPVIFGNLIPKIALGALYVLSIFILVGLFNLTFNNSGIGNGIRLLWKI</sequence>
<keyword evidence="4 12" id="KW-0812">Transmembrane</keyword>
<evidence type="ECO:0000256" key="1">
    <source>
        <dbReference type="ARBA" id="ARBA00004448"/>
    </source>
</evidence>
<evidence type="ECO:0000256" key="7">
    <source>
        <dbReference type="ARBA" id="ARBA00022989"/>
    </source>
</evidence>
<keyword evidence="3 12" id="KW-0813">Transport</keyword>
<dbReference type="GO" id="GO:0005743">
    <property type="term" value="C:mitochondrial inner membrane"/>
    <property type="evidence" value="ECO:0007669"/>
    <property type="project" value="UniProtKB-SubCell"/>
</dbReference>
<proteinExistence type="inferred from homology"/>